<sequence length="72" mass="8230">MIEKNCQKLNEKNGVPKGKKSYNLSEIMAILGICRSSATKLIRTNQFRSVRIGREVRVLKSDFDAWLDSNTK</sequence>
<dbReference type="EMBL" id="JAHQCW010000029">
    <property type="protein sequence ID" value="MBU9738080.1"/>
    <property type="molecule type" value="Genomic_DNA"/>
</dbReference>
<dbReference type="RefSeq" id="WP_408639967.1">
    <property type="nucleotide sequence ID" value="NZ_JAHQCW010000029.1"/>
</dbReference>
<name>A0A949JZI0_9FIRM</name>
<proteinExistence type="predicted"/>
<evidence type="ECO:0000313" key="2">
    <source>
        <dbReference type="EMBL" id="MBU9738080.1"/>
    </source>
</evidence>
<evidence type="ECO:0000259" key="1">
    <source>
        <dbReference type="Pfam" id="PF12728"/>
    </source>
</evidence>
<organism evidence="2 3">
    <name type="scientific">Diplocloster agilis</name>
    <dbReference type="NCBI Taxonomy" id="2850323"/>
    <lineage>
        <taxon>Bacteria</taxon>
        <taxon>Bacillati</taxon>
        <taxon>Bacillota</taxon>
        <taxon>Clostridia</taxon>
        <taxon>Lachnospirales</taxon>
        <taxon>Lachnospiraceae</taxon>
        <taxon>Diplocloster</taxon>
    </lineage>
</organism>
<accession>A0A949JZI0</accession>
<feature type="domain" description="Helix-turn-helix" evidence="1">
    <location>
        <begin position="22"/>
        <end position="70"/>
    </location>
</feature>
<comment type="caution">
    <text evidence="2">The sequence shown here is derived from an EMBL/GenBank/DDBJ whole genome shotgun (WGS) entry which is preliminary data.</text>
</comment>
<dbReference type="Proteomes" id="UP000712157">
    <property type="component" value="Unassembled WGS sequence"/>
</dbReference>
<dbReference type="Pfam" id="PF12728">
    <property type="entry name" value="HTH_17"/>
    <property type="match status" value="1"/>
</dbReference>
<dbReference type="InterPro" id="IPR041657">
    <property type="entry name" value="HTH_17"/>
</dbReference>
<evidence type="ECO:0000313" key="3">
    <source>
        <dbReference type="Proteomes" id="UP000712157"/>
    </source>
</evidence>
<gene>
    <name evidence="2" type="ORF">KTH89_16170</name>
</gene>
<keyword evidence="3" id="KW-1185">Reference proteome</keyword>
<dbReference type="AlphaFoldDB" id="A0A949JZI0"/>
<reference evidence="2" key="1">
    <citation type="submission" date="2021-06" db="EMBL/GenBank/DDBJ databases">
        <title>Description of novel taxa of the family Lachnospiraceae.</title>
        <authorList>
            <person name="Chaplin A.V."/>
            <person name="Sokolova S.R."/>
            <person name="Pikina A.P."/>
            <person name="Korzhanova M."/>
            <person name="Belova V."/>
            <person name="Korostin D."/>
            <person name="Efimov B.A."/>
        </authorList>
    </citation>
    <scope>NUCLEOTIDE SEQUENCE</scope>
    <source>
        <strain evidence="2">ASD5720</strain>
    </source>
</reference>
<protein>
    <submittedName>
        <fullName evidence="2">Helix-turn-helix domain-containing protein</fullName>
    </submittedName>
</protein>